<evidence type="ECO:0000256" key="1">
    <source>
        <dbReference type="SAM" id="MobiDB-lite"/>
    </source>
</evidence>
<sequence>MDYIKKVIWGPDPKEQHRKCKSLIRKNNRSLEKSIKDLIQIDQKTSNLIKQNYKKNNQQNVRLFAKELYNIKKQTNRLYKSKAQLESIGMQIDESFSMIKLQQSIGKSTIIMKEINRLIKLPIITGTMQELEKELVKSGIINEMTNDMIDQFDNSLEDEDEELEIDEEINKIITNLTTDKLNKIDTLPTDQILDNEPIKSKQEEEEEEDEDELVLNEMRERLKALQS</sequence>
<evidence type="ECO:0008006" key="4">
    <source>
        <dbReference type="Google" id="ProtNLM"/>
    </source>
</evidence>
<evidence type="ECO:0000313" key="2">
    <source>
        <dbReference type="EMBL" id="KAH3667541.1"/>
    </source>
</evidence>
<gene>
    <name evidence="2" type="ORF">WICMUC_005328</name>
</gene>
<keyword evidence="3" id="KW-1185">Reference proteome</keyword>
<comment type="caution">
    <text evidence="2">The sequence shown here is derived from an EMBL/GenBank/DDBJ whole genome shotgun (WGS) entry which is preliminary data.</text>
</comment>
<dbReference type="Pfam" id="PF03357">
    <property type="entry name" value="Snf7"/>
    <property type="match status" value="1"/>
</dbReference>
<accession>A0A9P8P9D5</accession>
<proteinExistence type="predicted"/>
<dbReference type="PANTHER" id="PTHR10476">
    <property type="entry name" value="CHARGED MULTIVESICULAR BODY PROTEIN"/>
    <property type="match status" value="1"/>
</dbReference>
<dbReference type="OrthoDB" id="2329734at2759"/>
<reference evidence="2" key="2">
    <citation type="submission" date="2021-01" db="EMBL/GenBank/DDBJ databases">
        <authorList>
            <person name="Schikora-Tamarit M.A."/>
        </authorList>
    </citation>
    <scope>NUCLEOTIDE SEQUENCE</scope>
    <source>
        <strain evidence="2">CBS6341</strain>
    </source>
</reference>
<dbReference type="GO" id="GO:0007034">
    <property type="term" value="P:vacuolar transport"/>
    <property type="evidence" value="ECO:0007669"/>
    <property type="project" value="InterPro"/>
</dbReference>
<dbReference type="InterPro" id="IPR005024">
    <property type="entry name" value="Snf7_fam"/>
</dbReference>
<dbReference type="Proteomes" id="UP000769528">
    <property type="component" value="Unassembled WGS sequence"/>
</dbReference>
<dbReference type="Gene3D" id="6.10.140.1230">
    <property type="match status" value="1"/>
</dbReference>
<dbReference type="AlphaFoldDB" id="A0A9P8P9D5"/>
<protein>
    <recommendedName>
        <fullName evidence="4">Vacuolar protein-sorting-associated protein 24</fullName>
    </recommendedName>
</protein>
<feature type="compositionally biased region" description="Acidic residues" evidence="1">
    <location>
        <begin position="203"/>
        <end position="214"/>
    </location>
</feature>
<evidence type="ECO:0000313" key="3">
    <source>
        <dbReference type="Proteomes" id="UP000769528"/>
    </source>
</evidence>
<feature type="region of interest" description="Disordered" evidence="1">
    <location>
        <begin position="189"/>
        <end position="215"/>
    </location>
</feature>
<name>A0A9P8P9D5_9ASCO</name>
<dbReference type="EMBL" id="JAEUBF010001385">
    <property type="protein sequence ID" value="KAH3667541.1"/>
    <property type="molecule type" value="Genomic_DNA"/>
</dbReference>
<reference evidence="2" key="1">
    <citation type="journal article" date="2021" name="Open Biol.">
        <title>Shared evolutionary footprints suggest mitochondrial oxidative damage underlies multiple complex I losses in fungi.</title>
        <authorList>
            <person name="Schikora-Tamarit M.A."/>
            <person name="Marcet-Houben M."/>
            <person name="Nosek J."/>
            <person name="Gabaldon T."/>
        </authorList>
    </citation>
    <scope>NUCLEOTIDE SEQUENCE</scope>
    <source>
        <strain evidence="2">CBS6341</strain>
    </source>
</reference>
<organism evidence="2 3">
    <name type="scientific">Wickerhamomyces mucosus</name>
    <dbReference type="NCBI Taxonomy" id="1378264"/>
    <lineage>
        <taxon>Eukaryota</taxon>
        <taxon>Fungi</taxon>
        <taxon>Dikarya</taxon>
        <taxon>Ascomycota</taxon>
        <taxon>Saccharomycotina</taxon>
        <taxon>Saccharomycetes</taxon>
        <taxon>Phaffomycetales</taxon>
        <taxon>Wickerhamomycetaceae</taxon>
        <taxon>Wickerhamomyces</taxon>
    </lineage>
</organism>